<dbReference type="EMBL" id="BGPR01008572">
    <property type="protein sequence ID" value="GBN34651.1"/>
    <property type="molecule type" value="Genomic_DNA"/>
</dbReference>
<keyword evidence="2" id="KW-1185">Reference proteome</keyword>
<protein>
    <submittedName>
        <fullName evidence="1">Uncharacterized protein</fullName>
    </submittedName>
</protein>
<accession>A0A4Y2N5K7</accession>
<evidence type="ECO:0000313" key="1">
    <source>
        <dbReference type="EMBL" id="GBN34651.1"/>
    </source>
</evidence>
<reference evidence="1 2" key="1">
    <citation type="journal article" date="2019" name="Sci. Rep.">
        <title>Orb-weaving spider Araneus ventricosus genome elucidates the spidroin gene catalogue.</title>
        <authorList>
            <person name="Kono N."/>
            <person name="Nakamura H."/>
            <person name="Ohtoshi R."/>
            <person name="Moran D.A.P."/>
            <person name="Shinohara A."/>
            <person name="Yoshida Y."/>
            <person name="Fujiwara M."/>
            <person name="Mori M."/>
            <person name="Tomita M."/>
            <person name="Arakawa K."/>
        </authorList>
    </citation>
    <scope>NUCLEOTIDE SEQUENCE [LARGE SCALE GENOMIC DNA]</scope>
</reference>
<proteinExistence type="predicted"/>
<name>A0A4Y2N5K7_ARAVE</name>
<dbReference type="Proteomes" id="UP000499080">
    <property type="component" value="Unassembled WGS sequence"/>
</dbReference>
<comment type="caution">
    <text evidence="1">The sequence shown here is derived from an EMBL/GenBank/DDBJ whole genome shotgun (WGS) entry which is preliminary data.</text>
</comment>
<dbReference type="AlphaFoldDB" id="A0A4Y2N5K7"/>
<gene>
    <name evidence="1" type="ORF">AVEN_239482_1</name>
</gene>
<organism evidence="1 2">
    <name type="scientific">Araneus ventricosus</name>
    <name type="common">Orbweaver spider</name>
    <name type="synonym">Epeira ventricosa</name>
    <dbReference type="NCBI Taxonomy" id="182803"/>
    <lineage>
        <taxon>Eukaryota</taxon>
        <taxon>Metazoa</taxon>
        <taxon>Ecdysozoa</taxon>
        <taxon>Arthropoda</taxon>
        <taxon>Chelicerata</taxon>
        <taxon>Arachnida</taxon>
        <taxon>Araneae</taxon>
        <taxon>Araneomorphae</taxon>
        <taxon>Entelegynae</taxon>
        <taxon>Araneoidea</taxon>
        <taxon>Araneidae</taxon>
        <taxon>Araneus</taxon>
    </lineage>
</organism>
<sequence>MKGKAYMGFRRANPKTTKRIVKDVPREGRKMEPVCNSRKCQESKKRGFEVFLLDFGSHCWDLKNIFVCSTVDIKSTKRKTTKGDDERWKGESLPETENVFAFPCLYTSRPAITHDK</sequence>
<evidence type="ECO:0000313" key="2">
    <source>
        <dbReference type="Proteomes" id="UP000499080"/>
    </source>
</evidence>